<feature type="compositionally biased region" description="Gly residues" evidence="1">
    <location>
        <begin position="1817"/>
        <end position="1828"/>
    </location>
</feature>
<evidence type="ECO:0000256" key="1">
    <source>
        <dbReference type="SAM" id="MobiDB-lite"/>
    </source>
</evidence>
<feature type="region of interest" description="Disordered" evidence="1">
    <location>
        <begin position="2157"/>
        <end position="2185"/>
    </location>
</feature>
<accession>A0A0G4GFS7</accession>
<feature type="region of interest" description="Disordered" evidence="1">
    <location>
        <begin position="2198"/>
        <end position="2306"/>
    </location>
</feature>
<gene>
    <name evidence="2" type="ORF">Cvel_21695</name>
</gene>
<feature type="compositionally biased region" description="Acidic residues" evidence="1">
    <location>
        <begin position="2162"/>
        <end position="2178"/>
    </location>
</feature>
<feature type="compositionally biased region" description="Basic and acidic residues" evidence="1">
    <location>
        <begin position="649"/>
        <end position="664"/>
    </location>
</feature>
<feature type="region of interest" description="Disordered" evidence="1">
    <location>
        <begin position="1154"/>
        <end position="1219"/>
    </location>
</feature>
<dbReference type="VEuPathDB" id="CryptoDB:Cvel_21695"/>
<feature type="compositionally biased region" description="Low complexity" evidence="1">
    <location>
        <begin position="735"/>
        <end position="744"/>
    </location>
</feature>
<dbReference type="EMBL" id="CDMZ01001167">
    <property type="protein sequence ID" value="CEM28361.1"/>
    <property type="molecule type" value="Genomic_DNA"/>
</dbReference>
<protein>
    <submittedName>
        <fullName evidence="2">Uncharacterized protein</fullName>
    </submittedName>
</protein>
<sequence length="2490" mass="264378">MSVGKNPFAEDVGGGGGGVEWSEDQASPTGTGDHPHGDPVDELLSCSKQRAAVWVNEQVADCLFECIGFLGKGYTERAAQQTRALPRETPSSSKRGGVLDTRCLHLLDTLCVESRRIRSEGKRALQLEHLWEQVARFYNPTTRLIQLCENALKKPPRYGPGVETDFERRACLLQNLARLLVAYTAKLFALVSPIWAALVEHVSTTEIMSLMQVLNTTATTLQAGIEALLEGRAVLSCASSLLLLAHLEKREKEWGTGGGVGDVDVQGTRRRREGGGRSLARWCADLRSLHVSACVALESLACAYSLRVRTKLRDYVLNIVWRDLQLAGFGDGARGGLGGMHTSGVSGGGGAVSLGESSFLPDGLDDGLLQRHPTELWLHSSAPVDFFVLVHRLLESAAESHIPQLQWKMTELVQSVVRLHVNSVEAVVCLHPLHDAAAGGGGGGEGRAFSVMRGVRESRLVALLSAQINNVRLYLQECKLADRHLRTRLRGTARGGGFLYPSQLLNSRAICRLQDKWLAPLATFLRSRRGKMMRRMSMQRSRMQTPAGSSPEDVDVEGENLVDGKAEGGAGFPDRPVSPSLIEQKGKEDENEDVTQKRETDSADAELEEKEKAGGKGGEGTNRTEGDGDGEVVLPLASPNDSAMPSPSKGKEEKDEAKSVHERGAPPVVSPTKAADRPAVARSHSSNPFAEEAALEEEEEASRAKAEKEKSEQLKAKGTDKETDSRRVTPPVPKSPSVSSNRFSPSPPHALPSATPSPVRARKEGGDSNTPSPSPARQKPQTQTTKDSSSPFGIGFPDGEPDAASAGAEESVRLVHSLHHPPFPALPLPQNGAPVSFTGRLAEHLTENGLSQEAGGFTRFGQKAQAAVVSLVVGPLLDEIDRCRSVMEIDLSGLPPAGPDDLNDAVHRLCSAPAEAPRETGGAARRMHTLLAHLYRDMHPHFLFGVADEVLKKTLAAYISKLLFIRPANVAAHYRDSRRPSVMAAFFPPSGRASAGRQQQQQQPTLALTEHDEIFLGDFSERRSYLRRVFDGLETRVEEDAERLRGAFKTFYLQWGEETTERLDKQLSVLFDLKSLLCAPTATAALRLWPCRRRFGPAFSLSIVDRIFSLRSAAAGRWGAKRAGCYMSKDERVRLLEDCHKHFAAVAVRPRHLGGSGSFHHHSRNGGGHSHNHGGHTRHKGDHRASAFRRGGRPEGVVGMGSDGMGDSSSAGESGEAGTTPEAALMDSVWEHILRFADDKDAKRQSIASSVGRALQRYQGGGSVSSSETQAVQGEAVSLPVGSHRRPPRPGCGEEERWVWVVENYWVQWPQSQFLSRFAAMVPPPCPLHRMPAGAGPGGAGDLVEVPDIIPPLLPAAAASSSSGSARRRRPSNGGAGGGGGAAAVSAARRGSSSGSRHGRGSGGGGVSQAAVALSPVLPTVAMPLPLVASLNLLPSHSHPHSGNMSPLSGHGFRLGSRKVESLSCGHAGGLPSDFFIFLNRHTRGHLIDETGPSPSPFAHPDFAKVKALAPSLHRCHFSMYFLGPRALSAPPPPSQLTLFPEEEEYSEASERDDASSNRRASQKTRSISGEGRQGRSKASTTSKQGGGAKGALFPPPRSSDQQRGGANPFSDSEGDHGLSGDNRGDTSGSAGGVEDGEGSPLTDDASPADLKTKAQTFHAANLETSASPGRGQTGVDSSGASPAEGQSGRTKHAETVVGQFLNSWNISSWWSTQQLTGAVVEEASPEGRGEGEGSPMGEGGGVLSGEESPIAEGGEGGGDGGGESGGSSSPCSCDSCLAAAETAGHARMGGPEASTRSGLRQTERSGAASGSRDTGGMKGGKGKGFGGRKGRDRERENDGERGDQGAVRLEELFPVYSALHRPHEAVPGSLQLEAHVWTRHIGASPLPGGGFPLRSCCERLWVKSQDGMLLFFRSRTDEISVFAVPLLSVRALDVAVDDEEAEAGGAGGVFADKGGKWKADSAGGVSREQGFRAVSGVTWQRLLDPVELGVEREGTGLEGEGSHGAPPPLKTAGGVFGVVAGGDESQWQREEEEKKEETAEDEIGAIFGWGLRLSVSHPYASFPAPFEGAHGGATPGFLLELQFISPEERNRWAGVLASTCHALRLLAAPVIARTAEAVLPALRDRLASAQRALLLQSGLLSSSDGMDSLDFELSDFYPSGWEDEEPQGGGESEDDLDFPPPPPVLLIFDPLQSADQFSSFPPTMLADEFPPPSAGTAGRQRQTQEGAAGVRARAMRAAQGGRGGDTSRAGSGREKSQQRSRHSARSSESSIPGAAWDSGGSVDRRTDGGSVGLPPFAPSSGPPPPPIVGRNFLLASTYGRPLYSCAPPLHPLARLFPEPPFGVWQCEAGVRAHEEMGDSLVAKLSVASRSGWRQVGDIPSALFEGDLGEEGDSFRRGGGTSAVTRVLRRGGDSDREGAAAAAIRPTSTPHEQAYASLFANSRWGLLGRLFDASRLAFLGSRFYGFFFDSHASSLAAFADERGGPDLVPF</sequence>
<feature type="compositionally biased region" description="Polar residues" evidence="1">
    <location>
        <begin position="1558"/>
        <end position="1568"/>
    </location>
</feature>
<feature type="region of interest" description="Disordered" evidence="1">
    <location>
        <begin position="1785"/>
        <end position="1847"/>
    </location>
</feature>
<feature type="region of interest" description="Disordered" evidence="1">
    <location>
        <begin position="1"/>
        <end position="40"/>
    </location>
</feature>
<feature type="compositionally biased region" description="Basic and acidic residues" evidence="1">
    <location>
        <begin position="1614"/>
        <end position="1625"/>
    </location>
</feature>
<name>A0A0G4GFS7_9ALVE</name>
<feature type="region of interest" description="Disordered" evidence="1">
    <location>
        <begin position="534"/>
        <end position="809"/>
    </location>
</feature>
<feature type="compositionally biased region" description="Basic and acidic residues" evidence="1">
    <location>
        <begin position="1830"/>
        <end position="1847"/>
    </location>
</feature>
<feature type="compositionally biased region" description="Basic residues" evidence="1">
    <location>
        <begin position="1159"/>
        <end position="1191"/>
    </location>
</feature>
<feature type="compositionally biased region" description="Basic and acidic residues" evidence="1">
    <location>
        <begin position="701"/>
        <end position="727"/>
    </location>
</feature>
<reference evidence="2" key="1">
    <citation type="submission" date="2014-11" db="EMBL/GenBank/DDBJ databases">
        <authorList>
            <person name="Otto D Thomas"/>
            <person name="Naeem Raeece"/>
        </authorList>
    </citation>
    <scope>NUCLEOTIDE SEQUENCE</scope>
</reference>
<feature type="compositionally biased region" description="Low complexity" evidence="1">
    <location>
        <begin position="1205"/>
        <end position="1218"/>
    </location>
</feature>
<feature type="compositionally biased region" description="Polar residues" evidence="1">
    <location>
        <begin position="779"/>
        <end position="791"/>
    </location>
</feature>
<feature type="compositionally biased region" description="Gly residues" evidence="1">
    <location>
        <begin position="1733"/>
        <end position="1744"/>
    </location>
</feature>
<feature type="compositionally biased region" description="Gly residues" evidence="1">
    <location>
        <begin position="1754"/>
        <end position="1766"/>
    </location>
</feature>
<feature type="compositionally biased region" description="Low complexity" evidence="1">
    <location>
        <begin position="2227"/>
        <end position="2240"/>
    </location>
</feature>
<evidence type="ECO:0000313" key="2">
    <source>
        <dbReference type="EMBL" id="CEM28361.1"/>
    </source>
</evidence>
<organism evidence="2">
    <name type="scientific">Chromera velia CCMP2878</name>
    <dbReference type="NCBI Taxonomy" id="1169474"/>
    <lineage>
        <taxon>Eukaryota</taxon>
        <taxon>Sar</taxon>
        <taxon>Alveolata</taxon>
        <taxon>Colpodellida</taxon>
        <taxon>Chromeraceae</taxon>
        <taxon>Chromera</taxon>
    </lineage>
</organism>
<feature type="compositionally biased region" description="Pro residues" evidence="1">
    <location>
        <begin position="2296"/>
        <end position="2306"/>
    </location>
</feature>
<feature type="region of interest" description="Disordered" evidence="1">
    <location>
        <begin position="1357"/>
        <end position="1408"/>
    </location>
</feature>
<feature type="compositionally biased region" description="Low complexity" evidence="1">
    <location>
        <begin position="1383"/>
        <end position="1396"/>
    </location>
</feature>
<feature type="region of interest" description="Disordered" evidence="1">
    <location>
        <begin position="1717"/>
        <end position="1773"/>
    </location>
</feature>
<feature type="compositionally biased region" description="Basic and acidic residues" evidence="1">
    <location>
        <begin position="584"/>
        <end position="601"/>
    </location>
</feature>
<proteinExistence type="predicted"/>
<feature type="region of interest" description="Disordered" evidence="1">
    <location>
        <begin position="1533"/>
        <end position="1695"/>
    </location>
</feature>